<dbReference type="SUPFAM" id="SSF56317">
    <property type="entry name" value="Carbon-nitrogen hydrolase"/>
    <property type="match status" value="1"/>
</dbReference>
<reference evidence="4 5" key="1">
    <citation type="submission" date="2021-03" db="EMBL/GenBank/DDBJ databases">
        <title>Sequencing the genomes of 1000 actinobacteria strains.</title>
        <authorList>
            <person name="Klenk H.-P."/>
        </authorList>
    </citation>
    <scope>NUCLEOTIDE SEQUENCE [LARGE SCALE GENOMIC DNA]</scope>
    <source>
        <strain evidence="4 5">DSM 14564</strain>
    </source>
</reference>
<dbReference type="Pfam" id="PF12804">
    <property type="entry name" value="NTP_transf_3"/>
    <property type="match status" value="1"/>
</dbReference>
<dbReference type="RefSeq" id="WP_209889372.1">
    <property type="nucleotide sequence ID" value="NZ_BAAAJV010000001.1"/>
</dbReference>
<proteinExistence type="inferred from homology"/>
<accession>A0ABS4YJN7</accession>
<dbReference type="Gene3D" id="3.60.110.10">
    <property type="entry name" value="Carbon-nitrogen hydrolase"/>
    <property type="match status" value="1"/>
</dbReference>
<feature type="compositionally biased region" description="Polar residues" evidence="2">
    <location>
        <begin position="313"/>
        <end position="322"/>
    </location>
</feature>
<dbReference type="EMBL" id="JAGIOC010000001">
    <property type="protein sequence ID" value="MBP2408627.1"/>
    <property type="molecule type" value="Genomic_DNA"/>
</dbReference>
<dbReference type="InterPro" id="IPR003010">
    <property type="entry name" value="C-N_Hydrolase"/>
</dbReference>
<comment type="similarity">
    <text evidence="1">Belongs to the carbon-nitrogen hydrolase superfamily. NIT1/NIT2 family.</text>
</comment>
<feature type="region of interest" description="Disordered" evidence="2">
    <location>
        <begin position="306"/>
        <end position="331"/>
    </location>
</feature>
<dbReference type="Proteomes" id="UP000698222">
    <property type="component" value="Unassembled WGS sequence"/>
</dbReference>
<gene>
    <name evidence="4" type="ORF">JOF44_001530</name>
</gene>
<dbReference type="PANTHER" id="PTHR23088:SF27">
    <property type="entry name" value="DEAMINATED GLUTATHIONE AMIDASE"/>
    <property type="match status" value="1"/>
</dbReference>
<evidence type="ECO:0000256" key="1">
    <source>
        <dbReference type="ARBA" id="ARBA00010613"/>
    </source>
</evidence>
<dbReference type="InterPro" id="IPR036526">
    <property type="entry name" value="C-N_Hydrolase_sf"/>
</dbReference>
<evidence type="ECO:0000259" key="3">
    <source>
        <dbReference type="PROSITE" id="PS50263"/>
    </source>
</evidence>
<keyword evidence="5" id="KW-1185">Reference proteome</keyword>
<protein>
    <submittedName>
        <fullName evidence="4">Amidohydrolase/molybdopterin-guanine dinucleotide biosynthesis protein A</fullName>
    </submittedName>
</protein>
<feature type="domain" description="CN hydrolase" evidence="3">
    <location>
        <begin position="213"/>
        <end position="477"/>
    </location>
</feature>
<dbReference type="InterPro" id="IPR029044">
    <property type="entry name" value="Nucleotide-diphossugar_trans"/>
</dbReference>
<evidence type="ECO:0000313" key="5">
    <source>
        <dbReference type="Proteomes" id="UP000698222"/>
    </source>
</evidence>
<sequence length="499" mass="51968">MSSSEHERTATTAAIILAGGAASRMGGQDKTRLPIAGATALERVLRVAPADRRIVVGPGGTDGDALAARHDARFVLEDPPRSGPLAALGRGIAALEDADPSTTVLVLGGDMPMLRRETLTALAATSRAGQKVTALTAEDGRLQFLCAAWPLARLRRALADVENPGGGWADLSLRRLYARLEDDELVSHRASGAEGADIDTPDALEQVRRAAGPRIALAQIEVSEDYGTTAGIVRRAVADAAAAGARLVLLPEATLTPFGTDLRAAAEAHHEEFAQLIQELATDHGLVVVAGSFTPADGARVHNTLIARGPRSSPGSGAQSDPGSRVEGGDGGVGSVCAEYRKIHLFDAYGVRESDTVAPGDQLITLDLDGARLGLATCYDVRFPEQFAALARRGAHAVLLPMAWGDGPTKSEQLRLLVGARALDSTAVVLAADQAPPPGHCGRTPRGIGQSAVVGPLGEIRQELGREPGMLLVDLDLAEIESAREALPVLTHAVELPRP</sequence>
<dbReference type="PANTHER" id="PTHR23088">
    <property type="entry name" value="NITRILASE-RELATED"/>
    <property type="match status" value="1"/>
</dbReference>
<dbReference type="Gene3D" id="3.90.550.10">
    <property type="entry name" value="Spore Coat Polysaccharide Biosynthesis Protein SpsA, Chain A"/>
    <property type="match status" value="1"/>
</dbReference>
<name>A0ABS4YJN7_9MICO</name>
<evidence type="ECO:0000313" key="4">
    <source>
        <dbReference type="EMBL" id="MBP2408627.1"/>
    </source>
</evidence>
<dbReference type="Pfam" id="PF00795">
    <property type="entry name" value="CN_hydrolase"/>
    <property type="match status" value="1"/>
</dbReference>
<comment type="caution">
    <text evidence="4">The sequence shown here is derived from an EMBL/GenBank/DDBJ whole genome shotgun (WGS) entry which is preliminary data.</text>
</comment>
<dbReference type="PROSITE" id="PS50263">
    <property type="entry name" value="CN_HYDROLASE"/>
    <property type="match status" value="1"/>
</dbReference>
<organism evidence="4 5">
    <name type="scientific">Brachybacterium fresconis</name>
    <dbReference type="NCBI Taxonomy" id="173363"/>
    <lineage>
        <taxon>Bacteria</taxon>
        <taxon>Bacillati</taxon>
        <taxon>Actinomycetota</taxon>
        <taxon>Actinomycetes</taxon>
        <taxon>Micrococcales</taxon>
        <taxon>Dermabacteraceae</taxon>
        <taxon>Brachybacterium</taxon>
    </lineage>
</organism>
<dbReference type="SUPFAM" id="SSF53448">
    <property type="entry name" value="Nucleotide-diphospho-sugar transferases"/>
    <property type="match status" value="1"/>
</dbReference>
<dbReference type="InterPro" id="IPR025877">
    <property type="entry name" value="MobA-like_NTP_Trfase"/>
</dbReference>
<dbReference type="PROSITE" id="PS01227">
    <property type="entry name" value="UPF0012"/>
    <property type="match status" value="1"/>
</dbReference>
<evidence type="ECO:0000256" key="2">
    <source>
        <dbReference type="SAM" id="MobiDB-lite"/>
    </source>
</evidence>
<dbReference type="InterPro" id="IPR001110">
    <property type="entry name" value="UPF0012_CS"/>
</dbReference>